<sequence>MLGRSVRKRKVRPCMATEHHKGCNNWTRDIDNNQTMTCTVFTDGSPDWTGFTTHHATNSTPLVPSNWWQYPYPYDVVALAGAQAQLQEENLVDIYTESPTKKRKCFDPKIGKVKRGNTKCPKGLNKARRVDGYCNDLDNPAAGGVNYRLGRNVPLKVTSQDYCNMYKPNPREISRKLMQRTEFIPATTINILVAGWIQFMIHDWFDSGTNDRSRKMEVSLQDDDPEFNETINIPSTRSDGCTPLPGINKDICKRLPEDFSYCRDVKDYDSYQNIVTHWWDASQLYGVNKKIIKRIRTKKDGKLILTDENRLPIEPSTGLPITGQNINWWVGLGMFHILWTREHNYICDMLKERNPNWNDNKLFDTARLIVSAVIAKIHTLEWTPAILQNNLVILGLVSNWYGVTLLEFAKNNETLAAQLAQQFPQLANGIPGSVGNPKNIRGVPYSITQDFIAAYRLHPLIPDSLQIRNHQTDDVENEYDMMNAVFEKSETVFEENSMENLFYSLGNDHPGAMTLHNYPNFLRNLNLPPSSPHGSGYVDLATIDILRDRERGVPRYNEFRRMLHLTPITSFEDLSTNATHVEELRMMYDDDIEQIDLLVGSLAETPLPDGFGFSDTFFRIFLVMARRRLEADRFYTDDYTADFYTEWGIDYIEKTYMKEILIRHYPSLNSQLQPNVTNVFIPWKSQTTLDVNFPYPDY</sequence>
<dbReference type="EMBL" id="CACVKT020002617">
    <property type="protein sequence ID" value="CAC5378919.1"/>
    <property type="molecule type" value="Genomic_DNA"/>
</dbReference>
<evidence type="ECO:0000256" key="13">
    <source>
        <dbReference type="ARBA" id="ARBA00023160"/>
    </source>
</evidence>
<evidence type="ECO:0000256" key="6">
    <source>
        <dbReference type="ARBA" id="ARBA00022767"/>
    </source>
</evidence>
<dbReference type="PANTHER" id="PTHR11903">
    <property type="entry name" value="PROSTAGLANDIN G/H SYNTHASE"/>
    <property type="match status" value="1"/>
</dbReference>
<evidence type="ECO:0000256" key="2">
    <source>
        <dbReference type="ARBA" id="ARBA00022516"/>
    </source>
</evidence>
<dbReference type="Pfam" id="PF03098">
    <property type="entry name" value="An_peroxidase"/>
    <property type="match status" value="1"/>
</dbReference>
<evidence type="ECO:0000256" key="5">
    <source>
        <dbReference type="ARBA" id="ARBA00022723"/>
    </source>
</evidence>
<evidence type="ECO:0000256" key="4">
    <source>
        <dbReference type="ARBA" id="ARBA00022617"/>
    </source>
</evidence>
<keyword evidence="3" id="KW-0575">Peroxidase</keyword>
<dbReference type="GO" id="GO:0004666">
    <property type="term" value="F:prostaglandin-endoperoxide synthase activity"/>
    <property type="evidence" value="ECO:0007669"/>
    <property type="project" value="TreeGrafter"/>
</dbReference>
<accession>A0A6J8B8K6</accession>
<dbReference type="GO" id="GO:0043005">
    <property type="term" value="C:neuron projection"/>
    <property type="evidence" value="ECO:0007669"/>
    <property type="project" value="TreeGrafter"/>
</dbReference>
<dbReference type="Proteomes" id="UP000507470">
    <property type="component" value="Unassembled WGS sequence"/>
</dbReference>
<evidence type="ECO:0000256" key="14">
    <source>
        <dbReference type="PIRSR" id="PIRSR619791-2"/>
    </source>
</evidence>
<keyword evidence="4 14" id="KW-0349">Heme</keyword>
<dbReference type="GO" id="GO:0020037">
    <property type="term" value="F:heme binding"/>
    <property type="evidence" value="ECO:0007669"/>
    <property type="project" value="InterPro"/>
</dbReference>
<evidence type="ECO:0000256" key="12">
    <source>
        <dbReference type="ARBA" id="ARBA00023098"/>
    </source>
</evidence>
<dbReference type="GO" id="GO:0004601">
    <property type="term" value="F:peroxidase activity"/>
    <property type="evidence" value="ECO:0007669"/>
    <property type="project" value="UniProtKB-KW"/>
</dbReference>
<dbReference type="PANTHER" id="PTHR11903:SF11">
    <property type="entry name" value="ALPHA-DIOXYGENASE 1"/>
    <property type="match status" value="1"/>
</dbReference>
<name>A0A6J8B8K6_MYTCO</name>
<dbReference type="InterPro" id="IPR019791">
    <property type="entry name" value="Haem_peroxidase_animal"/>
</dbReference>
<dbReference type="EC" id="1.14.99.-" evidence="15"/>
<dbReference type="InterPro" id="IPR034815">
    <property type="entry name" value="A_dioxygenase"/>
</dbReference>
<proteinExistence type="predicted"/>
<evidence type="ECO:0000256" key="3">
    <source>
        <dbReference type="ARBA" id="ARBA00022559"/>
    </source>
</evidence>
<protein>
    <submittedName>
        <fullName evidence="15">DOX</fullName>
        <ecNumber evidence="15">1.14.99.-</ecNumber>
    </submittedName>
</protein>
<evidence type="ECO:0000256" key="10">
    <source>
        <dbReference type="ARBA" id="ARBA00023002"/>
    </source>
</evidence>
<dbReference type="PRINTS" id="PR00457">
    <property type="entry name" value="ANPEROXIDASE"/>
</dbReference>
<evidence type="ECO:0000256" key="8">
    <source>
        <dbReference type="ARBA" id="ARBA00022832"/>
    </source>
</evidence>
<keyword evidence="6" id="KW-0925">Oxylipin biosynthesis</keyword>
<gene>
    <name evidence="15" type="ORF">MCOR_15048</name>
</gene>
<dbReference type="PROSITE" id="PS50292">
    <property type="entry name" value="PEROXIDASE_3"/>
    <property type="match status" value="1"/>
</dbReference>
<dbReference type="InterPro" id="IPR010255">
    <property type="entry name" value="Haem_peroxidase_sf"/>
</dbReference>
<keyword evidence="10 15" id="KW-0560">Oxidoreductase</keyword>
<keyword evidence="8" id="KW-0276">Fatty acid metabolism</keyword>
<organism evidence="15 16">
    <name type="scientific">Mytilus coruscus</name>
    <name type="common">Sea mussel</name>
    <dbReference type="NCBI Taxonomy" id="42192"/>
    <lineage>
        <taxon>Eukaryota</taxon>
        <taxon>Metazoa</taxon>
        <taxon>Spiralia</taxon>
        <taxon>Lophotrochozoa</taxon>
        <taxon>Mollusca</taxon>
        <taxon>Bivalvia</taxon>
        <taxon>Autobranchia</taxon>
        <taxon>Pteriomorphia</taxon>
        <taxon>Mytilida</taxon>
        <taxon>Mytiloidea</taxon>
        <taxon>Mytilidae</taxon>
        <taxon>Mytilinae</taxon>
        <taxon>Mytilus</taxon>
    </lineage>
</organism>
<dbReference type="InterPro" id="IPR050783">
    <property type="entry name" value="Oxylipin_biosynth_metab"/>
</dbReference>
<dbReference type="InterPro" id="IPR037120">
    <property type="entry name" value="Haem_peroxidase_sf_animal"/>
</dbReference>
<dbReference type="GO" id="GO:0019371">
    <property type="term" value="P:cyclooxygenase pathway"/>
    <property type="evidence" value="ECO:0007669"/>
    <property type="project" value="TreeGrafter"/>
</dbReference>
<dbReference type="SUPFAM" id="SSF48113">
    <property type="entry name" value="Heme-dependent peroxidases"/>
    <property type="match status" value="1"/>
</dbReference>
<keyword evidence="11 14" id="KW-0408">Iron</keyword>
<evidence type="ECO:0000256" key="9">
    <source>
        <dbReference type="ARBA" id="ARBA00022964"/>
    </source>
</evidence>
<keyword evidence="2" id="KW-0444">Lipid biosynthesis</keyword>
<keyword evidence="5 14" id="KW-0479">Metal-binding</keyword>
<feature type="binding site" description="axial binding residue" evidence="14">
    <location>
        <position position="458"/>
    </location>
    <ligand>
        <name>heme b</name>
        <dbReference type="ChEBI" id="CHEBI:60344"/>
    </ligand>
    <ligandPart>
        <name>Fe</name>
        <dbReference type="ChEBI" id="CHEBI:18248"/>
    </ligandPart>
</feature>
<dbReference type="OrthoDB" id="823504at2759"/>
<dbReference type="GO" id="GO:0006952">
    <property type="term" value="P:defense response"/>
    <property type="evidence" value="ECO:0007669"/>
    <property type="project" value="UniProtKB-KW"/>
</dbReference>
<evidence type="ECO:0000256" key="1">
    <source>
        <dbReference type="ARBA" id="ARBA00001913"/>
    </source>
</evidence>
<reference evidence="15 16" key="1">
    <citation type="submission" date="2020-06" db="EMBL/GenBank/DDBJ databases">
        <authorList>
            <person name="Li R."/>
            <person name="Bekaert M."/>
        </authorList>
    </citation>
    <scope>NUCLEOTIDE SEQUENCE [LARGE SCALE GENOMIC DNA]</scope>
    <source>
        <strain evidence="16">wild</strain>
    </source>
</reference>
<dbReference type="GO" id="GO:0005737">
    <property type="term" value="C:cytoplasm"/>
    <property type="evidence" value="ECO:0007669"/>
    <property type="project" value="TreeGrafter"/>
</dbReference>
<evidence type="ECO:0000256" key="11">
    <source>
        <dbReference type="ARBA" id="ARBA00023004"/>
    </source>
</evidence>
<evidence type="ECO:0000256" key="7">
    <source>
        <dbReference type="ARBA" id="ARBA00022821"/>
    </source>
</evidence>
<evidence type="ECO:0000313" key="15">
    <source>
        <dbReference type="EMBL" id="CAC5378919.1"/>
    </source>
</evidence>
<dbReference type="Gene3D" id="1.10.640.10">
    <property type="entry name" value="Haem peroxidase domain superfamily, animal type"/>
    <property type="match status" value="1"/>
</dbReference>
<dbReference type="AlphaFoldDB" id="A0A6J8B8K6"/>
<dbReference type="GO" id="GO:0016702">
    <property type="term" value="F:oxidoreductase activity, acting on single donors with incorporation of molecular oxygen, incorporation of two atoms of oxygen"/>
    <property type="evidence" value="ECO:0007669"/>
    <property type="project" value="TreeGrafter"/>
</dbReference>
<keyword evidence="12" id="KW-0443">Lipid metabolism</keyword>
<dbReference type="GO" id="GO:0006979">
    <property type="term" value="P:response to oxidative stress"/>
    <property type="evidence" value="ECO:0007669"/>
    <property type="project" value="InterPro"/>
</dbReference>
<dbReference type="GO" id="GO:0031408">
    <property type="term" value="P:oxylipin biosynthetic process"/>
    <property type="evidence" value="ECO:0007669"/>
    <property type="project" value="UniProtKB-KW"/>
</dbReference>
<keyword evidence="13" id="KW-0275">Fatty acid biosynthesis</keyword>
<comment type="cofactor">
    <cofactor evidence="1">
        <name>Ca(2+)</name>
        <dbReference type="ChEBI" id="CHEBI:29108"/>
    </cofactor>
</comment>
<dbReference type="GO" id="GO:0046872">
    <property type="term" value="F:metal ion binding"/>
    <property type="evidence" value="ECO:0007669"/>
    <property type="project" value="UniProtKB-KW"/>
</dbReference>
<evidence type="ECO:0000313" key="16">
    <source>
        <dbReference type="Proteomes" id="UP000507470"/>
    </source>
</evidence>
<keyword evidence="16" id="KW-1185">Reference proteome</keyword>
<keyword evidence="7" id="KW-0611">Plant defense</keyword>
<keyword evidence="9" id="KW-0223">Dioxygenase</keyword>
<dbReference type="CDD" id="cd09818">
    <property type="entry name" value="PIOX_like"/>
    <property type="match status" value="1"/>
</dbReference>